<gene>
    <name evidence="6" type="ORF">S12H4_27844</name>
</gene>
<dbReference type="AlphaFoldDB" id="X1T521"/>
<dbReference type="GO" id="GO:0005524">
    <property type="term" value="F:ATP binding"/>
    <property type="evidence" value="ECO:0007669"/>
    <property type="project" value="UniProtKB-KW"/>
</dbReference>
<feature type="non-terminal residue" evidence="6">
    <location>
        <position position="190"/>
    </location>
</feature>
<keyword evidence="3" id="KW-0067">ATP-binding</keyword>
<dbReference type="NCBIfam" id="TIGR01494">
    <property type="entry name" value="ATPase_P-type"/>
    <property type="match status" value="1"/>
</dbReference>
<dbReference type="PANTHER" id="PTHR42861">
    <property type="entry name" value="CALCIUM-TRANSPORTING ATPASE"/>
    <property type="match status" value="1"/>
</dbReference>
<protein>
    <recommendedName>
        <fullName evidence="5">Cation-transporting P-type ATPase N-terminal domain-containing protein</fullName>
    </recommendedName>
</protein>
<keyword evidence="4" id="KW-1133">Transmembrane helix</keyword>
<dbReference type="InterPro" id="IPR008250">
    <property type="entry name" value="ATPase_P-typ_transduc_dom_A_sf"/>
</dbReference>
<proteinExistence type="predicted"/>
<evidence type="ECO:0000256" key="4">
    <source>
        <dbReference type="SAM" id="Phobius"/>
    </source>
</evidence>
<dbReference type="GO" id="GO:0016020">
    <property type="term" value="C:membrane"/>
    <property type="evidence" value="ECO:0007669"/>
    <property type="project" value="UniProtKB-SubCell"/>
</dbReference>
<evidence type="ECO:0000256" key="3">
    <source>
        <dbReference type="ARBA" id="ARBA00022840"/>
    </source>
</evidence>
<accession>X1T521</accession>
<organism evidence="6">
    <name type="scientific">marine sediment metagenome</name>
    <dbReference type="NCBI Taxonomy" id="412755"/>
    <lineage>
        <taxon>unclassified sequences</taxon>
        <taxon>metagenomes</taxon>
        <taxon>ecological metagenomes</taxon>
    </lineage>
</organism>
<dbReference type="Pfam" id="PF00690">
    <property type="entry name" value="Cation_ATPase_N"/>
    <property type="match status" value="1"/>
</dbReference>
<evidence type="ECO:0000259" key="5">
    <source>
        <dbReference type="SMART" id="SM00831"/>
    </source>
</evidence>
<dbReference type="SUPFAM" id="SSF81653">
    <property type="entry name" value="Calcium ATPase, transduction domain A"/>
    <property type="match status" value="1"/>
</dbReference>
<dbReference type="Pfam" id="PF00122">
    <property type="entry name" value="E1-E2_ATPase"/>
    <property type="match status" value="1"/>
</dbReference>
<name>X1T521_9ZZZZ</name>
<dbReference type="SMART" id="SM00831">
    <property type="entry name" value="Cation_ATPase_N"/>
    <property type="match status" value="1"/>
</dbReference>
<feature type="domain" description="Cation-transporting P-type ATPase N-terminal" evidence="5">
    <location>
        <begin position="10"/>
        <end position="83"/>
    </location>
</feature>
<keyword evidence="2" id="KW-0547">Nucleotide-binding</keyword>
<dbReference type="Gene3D" id="2.70.150.10">
    <property type="entry name" value="Calcium-transporting ATPase, cytoplasmic transduction domain A"/>
    <property type="match status" value="1"/>
</dbReference>
<comment type="subcellular location">
    <subcellularLocation>
        <location evidence="1">Membrane</location>
        <topology evidence="1">Multi-pass membrane protein</topology>
    </subcellularLocation>
</comment>
<sequence>MSLIQVRSEELLTQSIDELVTKFQTDPNNGLKSSEMESRYLDFGYNELPKIKKSLWKIYLAPIFNFLIIILIISGTIILILGSPSSTIITFAVVIMNSTTVIVQQFRAQKALESLRKIAALKATVLRDGIQFEIPTRELAPGDVILLKQGDKITADARILEFTNLTIDEAPLSGESEPVEKNKYPLKNNK</sequence>
<dbReference type="InterPro" id="IPR004014">
    <property type="entry name" value="ATPase_P-typ_cation-transptr_N"/>
</dbReference>
<reference evidence="6" key="1">
    <citation type="journal article" date="2014" name="Front. Microbiol.">
        <title>High frequency of phylogenetically diverse reductive dehalogenase-homologous genes in deep subseafloor sedimentary metagenomes.</title>
        <authorList>
            <person name="Kawai M."/>
            <person name="Futagami T."/>
            <person name="Toyoda A."/>
            <person name="Takaki Y."/>
            <person name="Nishi S."/>
            <person name="Hori S."/>
            <person name="Arai W."/>
            <person name="Tsubouchi T."/>
            <person name="Morono Y."/>
            <person name="Uchiyama I."/>
            <person name="Ito T."/>
            <person name="Fujiyama A."/>
            <person name="Inagaki F."/>
            <person name="Takami H."/>
        </authorList>
    </citation>
    <scope>NUCLEOTIDE SEQUENCE</scope>
    <source>
        <strain evidence="6">Expedition CK06-06</strain>
    </source>
</reference>
<keyword evidence="4" id="KW-0472">Membrane</keyword>
<comment type="caution">
    <text evidence="6">The sequence shown here is derived from an EMBL/GenBank/DDBJ whole genome shotgun (WGS) entry which is preliminary data.</text>
</comment>
<dbReference type="InterPro" id="IPR001757">
    <property type="entry name" value="P_typ_ATPase"/>
</dbReference>
<evidence type="ECO:0000313" key="6">
    <source>
        <dbReference type="EMBL" id="GAJ00418.1"/>
    </source>
</evidence>
<evidence type="ECO:0000256" key="2">
    <source>
        <dbReference type="ARBA" id="ARBA00022741"/>
    </source>
</evidence>
<keyword evidence="4" id="KW-0812">Transmembrane</keyword>
<dbReference type="EMBL" id="BARW01015923">
    <property type="protein sequence ID" value="GAJ00418.1"/>
    <property type="molecule type" value="Genomic_DNA"/>
</dbReference>
<evidence type="ECO:0000256" key="1">
    <source>
        <dbReference type="ARBA" id="ARBA00004141"/>
    </source>
</evidence>
<feature type="transmembrane region" description="Helical" evidence="4">
    <location>
        <begin position="58"/>
        <end position="82"/>
    </location>
</feature>
<dbReference type="InterPro" id="IPR023298">
    <property type="entry name" value="ATPase_P-typ_TM_dom_sf"/>
</dbReference>
<dbReference type="Gene3D" id="1.20.1110.10">
    <property type="entry name" value="Calcium-transporting ATPase, transmembrane domain"/>
    <property type="match status" value="1"/>
</dbReference>
<dbReference type="InterPro" id="IPR059000">
    <property type="entry name" value="ATPase_P-type_domA"/>
</dbReference>
<dbReference type="SUPFAM" id="SSF81665">
    <property type="entry name" value="Calcium ATPase, transmembrane domain M"/>
    <property type="match status" value="1"/>
</dbReference>
<dbReference type="GO" id="GO:0016887">
    <property type="term" value="F:ATP hydrolysis activity"/>
    <property type="evidence" value="ECO:0007669"/>
    <property type="project" value="InterPro"/>
</dbReference>
<feature type="transmembrane region" description="Helical" evidence="4">
    <location>
        <begin position="88"/>
        <end position="106"/>
    </location>
</feature>